<keyword evidence="3" id="KW-0378">Hydrolase</keyword>
<evidence type="ECO:0000313" key="4">
    <source>
        <dbReference type="Proteomes" id="UP000245962"/>
    </source>
</evidence>
<accession>A0A2U0I5K1</accession>
<keyword evidence="4" id="KW-1185">Reference proteome</keyword>
<evidence type="ECO:0000256" key="1">
    <source>
        <dbReference type="SAM" id="SignalP"/>
    </source>
</evidence>
<dbReference type="PANTHER" id="PTHR43265">
    <property type="entry name" value="ESTERASE ESTD"/>
    <property type="match status" value="1"/>
</dbReference>
<dbReference type="InterPro" id="IPR053145">
    <property type="entry name" value="AB_hydrolase_Est10"/>
</dbReference>
<dbReference type="InterPro" id="IPR000073">
    <property type="entry name" value="AB_hydrolase_1"/>
</dbReference>
<dbReference type="EMBL" id="QEHR01000002">
    <property type="protein sequence ID" value="PVW16344.1"/>
    <property type="molecule type" value="Genomic_DNA"/>
</dbReference>
<dbReference type="GO" id="GO:0052689">
    <property type="term" value="F:carboxylic ester hydrolase activity"/>
    <property type="evidence" value="ECO:0007669"/>
    <property type="project" value="TreeGrafter"/>
</dbReference>
<dbReference type="PANTHER" id="PTHR43265:SF1">
    <property type="entry name" value="ESTERASE ESTD"/>
    <property type="match status" value="1"/>
</dbReference>
<protein>
    <submittedName>
        <fullName evidence="3">Alpha/beta hydrolase</fullName>
    </submittedName>
</protein>
<dbReference type="OrthoDB" id="9809549at2"/>
<dbReference type="Proteomes" id="UP000245962">
    <property type="component" value="Unassembled WGS sequence"/>
</dbReference>
<gene>
    <name evidence="3" type="ORF">DDV96_03540</name>
</gene>
<dbReference type="RefSeq" id="WP_116693361.1">
    <property type="nucleotide sequence ID" value="NZ_QEHR01000002.1"/>
</dbReference>
<feature type="chain" id="PRO_5015446208" evidence="1">
    <location>
        <begin position="19"/>
        <end position="309"/>
    </location>
</feature>
<feature type="signal peptide" evidence="1">
    <location>
        <begin position="1"/>
        <end position="18"/>
    </location>
</feature>
<organism evidence="3 4">
    <name type="scientific">Marixanthomonas spongiae</name>
    <dbReference type="NCBI Taxonomy" id="2174845"/>
    <lineage>
        <taxon>Bacteria</taxon>
        <taxon>Pseudomonadati</taxon>
        <taxon>Bacteroidota</taxon>
        <taxon>Flavobacteriia</taxon>
        <taxon>Flavobacteriales</taxon>
        <taxon>Flavobacteriaceae</taxon>
        <taxon>Marixanthomonas</taxon>
    </lineage>
</organism>
<evidence type="ECO:0000259" key="2">
    <source>
        <dbReference type="Pfam" id="PF12697"/>
    </source>
</evidence>
<comment type="caution">
    <text evidence="3">The sequence shown here is derived from an EMBL/GenBank/DDBJ whole genome shotgun (WGS) entry which is preliminary data.</text>
</comment>
<proteinExistence type="predicted"/>
<evidence type="ECO:0000313" key="3">
    <source>
        <dbReference type="EMBL" id="PVW16344.1"/>
    </source>
</evidence>
<dbReference type="Pfam" id="PF12697">
    <property type="entry name" value="Abhydrolase_6"/>
    <property type="match status" value="1"/>
</dbReference>
<feature type="domain" description="AB hydrolase-1" evidence="2">
    <location>
        <begin position="109"/>
        <end position="272"/>
    </location>
</feature>
<reference evidence="3 4" key="1">
    <citation type="submission" date="2018-04" db="EMBL/GenBank/DDBJ databases">
        <title>Marixanthomonas spongiae HN-E44 sp. nov., isolated from a marine sponge.</title>
        <authorList>
            <person name="Luo L."/>
            <person name="Zhuang L."/>
        </authorList>
    </citation>
    <scope>NUCLEOTIDE SEQUENCE [LARGE SCALE GENOMIC DNA]</scope>
    <source>
        <strain evidence="3 4">HN-E44</strain>
    </source>
</reference>
<dbReference type="Gene3D" id="3.40.50.1820">
    <property type="entry name" value="alpha/beta hydrolase"/>
    <property type="match status" value="1"/>
</dbReference>
<sequence>MKKLFIIFVLCFFGTAYPQENFTSEALKITPLVEGTLLLPETSAKPPLAILIAGSGPTDRNGNQSMLKNNSLKYLAEALTNNGIATFRYDKRIVKLIKMNKVDEESVTFDDFITDAVAGIEYFKNNARFGKIYVIGHSQGSLVGMIAAQNRADGFISIAGAGQEIDDVIVDQLAKQAPKLVDNARKSFDDLRVNGVAQNYSPGLASILRPAIQPFLYNWMQYNPQEELAKLNVPVLIVNGDKDLQVQISEAEALQKAKPNATYKVIPKMNHVLKEIDGGYVENSQSYSQAELPVSEELIAVITKFIEAN</sequence>
<dbReference type="InterPro" id="IPR029058">
    <property type="entry name" value="AB_hydrolase_fold"/>
</dbReference>
<keyword evidence="1" id="KW-0732">Signal</keyword>
<dbReference type="SUPFAM" id="SSF53474">
    <property type="entry name" value="alpha/beta-Hydrolases"/>
    <property type="match status" value="1"/>
</dbReference>
<name>A0A2U0I5K1_9FLAO</name>
<dbReference type="AlphaFoldDB" id="A0A2U0I5K1"/>